<dbReference type="EMBL" id="LJPT01000099">
    <property type="protein sequence ID" value="KPW48086.1"/>
    <property type="molecule type" value="Genomic_DNA"/>
</dbReference>
<evidence type="ECO:0000313" key="2">
    <source>
        <dbReference type="Proteomes" id="UP000050425"/>
    </source>
</evidence>
<name>A0A0N8QNN5_9PSED</name>
<comment type="caution">
    <text evidence="1">The sequence shown here is derived from an EMBL/GenBank/DDBJ whole genome shotgun (WGS) entry which is preliminary data.</text>
</comment>
<sequence length="44" mass="4833">MGSGFWSGLAHRILGHTCAARVGRLNQSAYHSRSCQAPDNRLHI</sequence>
<reference evidence="1 2" key="1">
    <citation type="submission" date="2015-09" db="EMBL/GenBank/DDBJ databases">
        <title>Genome announcement of multiple Pseudomonas syringae strains.</title>
        <authorList>
            <person name="Thakur S."/>
            <person name="Wang P.W."/>
            <person name="Gong Y."/>
            <person name="Weir B.S."/>
            <person name="Guttman D.S."/>
        </authorList>
    </citation>
    <scope>NUCLEOTIDE SEQUENCE [LARGE SCALE GENOMIC DNA]</scope>
    <source>
        <strain evidence="1 2">ICMP4303</strain>
    </source>
</reference>
<evidence type="ECO:0000313" key="1">
    <source>
        <dbReference type="EMBL" id="KPW48086.1"/>
    </source>
</evidence>
<accession>A0A0N8QNN5</accession>
<organism evidence="1 2">
    <name type="scientific">Pseudomonas syringae pv. antirrhini</name>
    <dbReference type="NCBI Taxonomy" id="251702"/>
    <lineage>
        <taxon>Bacteria</taxon>
        <taxon>Pseudomonadati</taxon>
        <taxon>Pseudomonadota</taxon>
        <taxon>Gammaproteobacteria</taxon>
        <taxon>Pseudomonadales</taxon>
        <taxon>Pseudomonadaceae</taxon>
        <taxon>Pseudomonas</taxon>
    </lineage>
</organism>
<protein>
    <submittedName>
        <fullName evidence="1">Uncharacterized protein</fullName>
    </submittedName>
</protein>
<gene>
    <name evidence="1" type="ORF">ALO88_101275</name>
</gene>
<proteinExistence type="predicted"/>
<dbReference type="Proteomes" id="UP000050425">
    <property type="component" value="Unassembled WGS sequence"/>
</dbReference>
<dbReference type="AlphaFoldDB" id="A0A0N8QNN5"/>